<organism evidence="1 2">
    <name type="scientific">Grus japonensis</name>
    <name type="common">Japanese crane</name>
    <name type="synonym">Red-crowned crane</name>
    <dbReference type="NCBI Taxonomy" id="30415"/>
    <lineage>
        <taxon>Eukaryota</taxon>
        <taxon>Metazoa</taxon>
        <taxon>Chordata</taxon>
        <taxon>Craniata</taxon>
        <taxon>Vertebrata</taxon>
        <taxon>Euteleostomi</taxon>
        <taxon>Archelosauria</taxon>
        <taxon>Archosauria</taxon>
        <taxon>Dinosauria</taxon>
        <taxon>Saurischia</taxon>
        <taxon>Theropoda</taxon>
        <taxon>Coelurosauria</taxon>
        <taxon>Aves</taxon>
        <taxon>Neognathae</taxon>
        <taxon>Neoaves</taxon>
        <taxon>Gruiformes</taxon>
        <taxon>Gruidae</taxon>
        <taxon>Grus</taxon>
    </lineage>
</organism>
<keyword evidence="1" id="KW-0649">Protein kinase inhibitor</keyword>
<evidence type="ECO:0000313" key="2">
    <source>
        <dbReference type="Proteomes" id="UP001623348"/>
    </source>
</evidence>
<keyword evidence="2" id="KW-1185">Reference proteome</keyword>
<dbReference type="Proteomes" id="UP001623348">
    <property type="component" value="Unassembled WGS sequence"/>
</dbReference>
<name>A0ABC9W8K4_GRUJA</name>
<proteinExistence type="predicted"/>
<dbReference type="EMBL" id="BAAFJT010000002">
    <property type="protein sequence ID" value="GAB0181886.1"/>
    <property type="molecule type" value="Genomic_DNA"/>
</dbReference>
<evidence type="ECO:0000313" key="1">
    <source>
        <dbReference type="EMBL" id="GAB0181886.1"/>
    </source>
</evidence>
<dbReference type="GO" id="GO:0004860">
    <property type="term" value="F:protein kinase inhibitor activity"/>
    <property type="evidence" value="ECO:0007669"/>
    <property type="project" value="UniProtKB-KW"/>
</dbReference>
<dbReference type="AlphaFoldDB" id="A0ABC9W8K4"/>
<sequence length="104" mass="11769">MFNYRDSQGLFCQAAFQLSSPQYVLVDGVVPPQAQDFALPLVELCEIPVSPFLQPVEVPLDGITAFWYIIHSFQFGVICKLAEGTLCPIIQIVNEEIEQDWTQY</sequence>
<reference evidence="1 2" key="1">
    <citation type="submission" date="2024-06" db="EMBL/GenBank/DDBJ databases">
        <title>The draft genome of Grus japonensis, version 3.</title>
        <authorList>
            <person name="Nabeshima K."/>
            <person name="Suzuki S."/>
            <person name="Onuma M."/>
        </authorList>
    </citation>
    <scope>NUCLEOTIDE SEQUENCE [LARGE SCALE GENOMIC DNA]</scope>
    <source>
        <strain evidence="1 2">451A</strain>
    </source>
</reference>
<protein>
    <submittedName>
        <fullName evidence="1">cAMP-dependent protein kinase inhibitor alpha</fullName>
    </submittedName>
</protein>
<comment type="caution">
    <text evidence="1">The sequence shown here is derived from an EMBL/GenBank/DDBJ whole genome shotgun (WGS) entry which is preliminary data.</text>
</comment>
<gene>
    <name evidence="1" type="ORF">GRJ2_000653900</name>
</gene>
<accession>A0ABC9W8K4</accession>